<accession>A0ACB9QS99</accession>
<gene>
    <name evidence="1" type="ORF">MLD38_018215</name>
</gene>
<keyword evidence="2" id="KW-1185">Reference proteome</keyword>
<comment type="caution">
    <text evidence="1">The sequence shown here is derived from an EMBL/GenBank/DDBJ whole genome shotgun (WGS) entry which is preliminary data.</text>
</comment>
<name>A0ACB9QS99_9MYRT</name>
<protein>
    <submittedName>
        <fullName evidence="1">Uncharacterized protein</fullName>
    </submittedName>
</protein>
<evidence type="ECO:0000313" key="2">
    <source>
        <dbReference type="Proteomes" id="UP001057402"/>
    </source>
</evidence>
<organism evidence="1 2">
    <name type="scientific">Melastoma candidum</name>
    <dbReference type="NCBI Taxonomy" id="119954"/>
    <lineage>
        <taxon>Eukaryota</taxon>
        <taxon>Viridiplantae</taxon>
        <taxon>Streptophyta</taxon>
        <taxon>Embryophyta</taxon>
        <taxon>Tracheophyta</taxon>
        <taxon>Spermatophyta</taxon>
        <taxon>Magnoliopsida</taxon>
        <taxon>eudicotyledons</taxon>
        <taxon>Gunneridae</taxon>
        <taxon>Pentapetalae</taxon>
        <taxon>rosids</taxon>
        <taxon>malvids</taxon>
        <taxon>Myrtales</taxon>
        <taxon>Melastomataceae</taxon>
        <taxon>Melastomatoideae</taxon>
        <taxon>Melastomateae</taxon>
        <taxon>Melastoma</taxon>
    </lineage>
</organism>
<sequence>MAYRLAFPAAQTHVPGVSLRKLNHRRLPTTHSAATTANGAALVAAAAATATATAQDKKHHLLRVIQDTQRGLVTTADQRSSIEEALVSLETSCYGGSIDLERLDGTWRLQYTSAPDVLVLLDSAARFPFFQVGQIFQKFDCRGKSNGGVIYNVVKWSLPTFLEEGNGATLVVSAKFSVVSARNIYLQFDQIRLQDIYINEGLQALIAPALLPRSFLSLQVLQFIRSFRAEIPVQDRGRSSVGGLYYLSYLDSEMLLGRAVGGGGCFVFSRAQPLQL</sequence>
<dbReference type="Proteomes" id="UP001057402">
    <property type="component" value="Chromosome 5"/>
</dbReference>
<reference evidence="2" key="1">
    <citation type="journal article" date="2023" name="Front. Plant Sci.">
        <title>Chromosomal-level genome assembly of Melastoma candidum provides insights into trichome evolution.</title>
        <authorList>
            <person name="Zhong Y."/>
            <person name="Wu W."/>
            <person name="Sun C."/>
            <person name="Zou P."/>
            <person name="Liu Y."/>
            <person name="Dai S."/>
            <person name="Zhou R."/>
        </authorList>
    </citation>
    <scope>NUCLEOTIDE SEQUENCE [LARGE SCALE GENOMIC DNA]</scope>
</reference>
<proteinExistence type="predicted"/>
<evidence type="ECO:0000313" key="1">
    <source>
        <dbReference type="EMBL" id="KAI4369811.1"/>
    </source>
</evidence>
<dbReference type="EMBL" id="CM042884">
    <property type="protein sequence ID" value="KAI4369811.1"/>
    <property type="molecule type" value="Genomic_DNA"/>
</dbReference>